<evidence type="ECO:0000256" key="4">
    <source>
        <dbReference type="ARBA" id="ARBA00023002"/>
    </source>
</evidence>
<dbReference type="EMBL" id="GL433871">
    <property type="protein sequence ID" value="EFN50918.1"/>
    <property type="molecule type" value="Genomic_DNA"/>
</dbReference>
<dbReference type="PANTHER" id="PTHR10742">
    <property type="entry name" value="FLAVIN MONOAMINE OXIDASE"/>
    <property type="match status" value="1"/>
</dbReference>
<protein>
    <recommendedName>
        <fullName evidence="6">Amine oxidase domain-containing protein</fullName>
    </recommendedName>
</protein>
<dbReference type="STRING" id="554065.E1ZTE3"/>
<proteinExistence type="inferred from homology"/>
<dbReference type="InterPro" id="IPR036188">
    <property type="entry name" value="FAD/NAD-bd_sf"/>
</dbReference>
<dbReference type="OMA" id="DVGCGWL"/>
<name>E1ZTE3_CHLVA</name>
<evidence type="ECO:0000256" key="5">
    <source>
        <dbReference type="PIRSR" id="PIRSR601613-1"/>
    </source>
</evidence>
<feature type="binding site" evidence="5">
    <location>
        <begin position="113"/>
        <end position="114"/>
    </location>
    <ligand>
        <name>FAD</name>
        <dbReference type="ChEBI" id="CHEBI:57692"/>
    </ligand>
</feature>
<dbReference type="GO" id="GO:0006598">
    <property type="term" value="P:polyamine catabolic process"/>
    <property type="evidence" value="ECO:0007669"/>
    <property type="project" value="UniProtKB-ARBA"/>
</dbReference>
<dbReference type="InterPro" id="IPR001613">
    <property type="entry name" value="Flavin_amine_oxidase"/>
</dbReference>
<dbReference type="SUPFAM" id="SSF54373">
    <property type="entry name" value="FAD-linked reductases, C-terminal domain"/>
    <property type="match status" value="1"/>
</dbReference>
<dbReference type="InterPro" id="IPR002937">
    <property type="entry name" value="Amino_oxidase"/>
</dbReference>
<dbReference type="Gene3D" id="3.90.660.10">
    <property type="match status" value="1"/>
</dbReference>
<evidence type="ECO:0000313" key="7">
    <source>
        <dbReference type="EMBL" id="EFN50918.1"/>
    </source>
</evidence>
<dbReference type="RefSeq" id="XP_005843020.1">
    <property type="nucleotide sequence ID" value="XM_005842958.1"/>
</dbReference>
<dbReference type="GO" id="GO:0046592">
    <property type="term" value="F:polyamine oxidase activity"/>
    <property type="evidence" value="ECO:0007669"/>
    <property type="project" value="UniProtKB-ARBA"/>
</dbReference>
<evidence type="ECO:0000256" key="2">
    <source>
        <dbReference type="ARBA" id="ARBA00004723"/>
    </source>
</evidence>
<evidence type="ECO:0000259" key="6">
    <source>
        <dbReference type="Pfam" id="PF01593"/>
    </source>
</evidence>
<reference evidence="7 8" key="1">
    <citation type="journal article" date="2010" name="Plant Cell">
        <title>The Chlorella variabilis NC64A genome reveals adaptation to photosymbiosis, coevolution with viruses, and cryptic sex.</title>
        <authorList>
            <person name="Blanc G."/>
            <person name="Duncan G."/>
            <person name="Agarkova I."/>
            <person name="Borodovsky M."/>
            <person name="Gurnon J."/>
            <person name="Kuo A."/>
            <person name="Lindquist E."/>
            <person name="Lucas S."/>
            <person name="Pangilinan J."/>
            <person name="Polle J."/>
            <person name="Salamov A."/>
            <person name="Terry A."/>
            <person name="Yamada T."/>
            <person name="Dunigan D.D."/>
            <person name="Grigoriev I.V."/>
            <person name="Claverie J.M."/>
            <person name="Van Etten J.L."/>
        </authorList>
    </citation>
    <scope>NUCLEOTIDE SEQUENCE [LARGE SCALE GENOMIC DNA]</scope>
    <source>
        <strain evidence="7 8">NC64A</strain>
    </source>
</reference>
<dbReference type="SUPFAM" id="SSF51905">
    <property type="entry name" value="FAD/NAD(P)-binding domain"/>
    <property type="match status" value="1"/>
</dbReference>
<evidence type="ECO:0000313" key="8">
    <source>
        <dbReference type="Proteomes" id="UP000008141"/>
    </source>
</evidence>
<dbReference type="KEGG" id="cvr:CHLNCDRAFT_141696"/>
<dbReference type="PANTHER" id="PTHR10742:SF410">
    <property type="entry name" value="LYSINE-SPECIFIC HISTONE DEMETHYLASE 2"/>
    <property type="match status" value="1"/>
</dbReference>
<dbReference type="Pfam" id="PF01593">
    <property type="entry name" value="Amino_oxidase"/>
    <property type="match status" value="1"/>
</dbReference>
<comment type="cofactor">
    <cofactor evidence="1">
        <name>FAD</name>
        <dbReference type="ChEBI" id="CHEBI:57692"/>
    </cofactor>
</comment>
<dbReference type="eggNOG" id="KOG0029">
    <property type="taxonomic scope" value="Eukaryota"/>
</dbReference>
<comment type="pathway">
    <text evidence="2">Amine and polyamine degradation; spermine degradation.</text>
</comment>
<comment type="similarity">
    <text evidence="3">Belongs to the flavin monoamine oxidase family.</text>
</comment>
<dbReference type="PRINTS" id="PR00757">
    <property type="entry name" value="AMINEOXDASEF"/>
</dbReference>
<dbReference type="AlphaFoldDB" id="E1ZTE3"/>
<accession>E1ZTE3</accession>
<evidence type="ECO:0000256" key="1">
    <source>
        <dbReference type="ARBA" id="ARBA00001974"/>
    </source>
</evidence>
<sequence length="585" mass="60356">MTSRDGRRRWLLWGSLLLGAAVLAAVITLIVLHKRGVLASGGGSYTPLPYYQRERNTTAEPAFAAELHPWLLPKELAALEMSPSADVIVVGAGVAGLRAAQVLAANMSVLVVEARERVGGRVHSMPFAGITAELGAQFIWGSESGIDAGRDGRGNPLTEIANMLGLARVATSGTMHRRFGPDGHVLTSRQQLQNLQQWSADLEALASGAAANQSLADVLRGPAMLSRLGGSPANAALLGAEAAARYGVQYGGALGQLSALYFDNTTSYGGVDNVVLGGYSSIPESLAAELGEGGQLLLSSPVLAIHHGDSNATVYTATGEALTAQYVVCTAPLGVLQAGGIQLEPPLPNETVAAVARLGTGRLEKLWLEFGSAFWSEALCGSGEAAAPCEQLGYLAAATNSSGWRRFISMAAYTGRPVLVALATAEWAEALEGMSDEEAAATALADLAALFPGAAPAAQLVQYRLSRWGQDPWARGSLSYHAVGSTPSDRATLAEPASGSLVLAGEAASVLHPGTVHGAYLSGQEAAYRVLDAAAELPQCDSAAGSAEGSSDGDVCVVAPALALVEAAEAYVTDCLCEWPPFLEQ</sequence>
<dbReference type="OrthoDB" id="5046242at2759"/>
<keyword evidence="4" id="KW-0560">Oxidoreductase</keyword>
<dbReference type="InParanoid" id="E1ZTE3"/>
<dbReference type="GeneID" id="17350310"/>
<evidence type="ECO:0000256" key="3">
    <source>
        <dbReference type="ARBA" id="ARBA00005995"/>
    </source>
</evidence>
<dbReference type="Gene3D" id="3.50.50.60">
    <property type="entry name" value="FAD/NAD(P)-binding domain"/>
    <property type="match status" value="1"/>
</dbReference>
<feature type="binding site" evidence="5">
    <location>
        <position position="302"/>
    </location>
    <ligand>
        <name>FAD</name>
        <dbReference type="ChEBI" id="CHEBI:57692"/>
    </ligand>
</feature>
<organism evidence="8">
    <name type="scientific">Chlorella variabilis</name>
    <name type="common">Green alga</name>
    <dbReference type="NCBI Taxonomy" id="554065"/>
    <lineage>
        <taxon>Eukaryota</taxon>
        <taxon>Viridiplantae</taxon>
        <taxon>Chlorophyta</taxon>
        <taxon>core chlorophytes</taxon>
        <taxon>Trebouxiophyceae</taxon>
        <taxon>Chlorellales</taxon>
        <taxon>Chlorellaceae</taxon>
        <taxon>Chlorella clade</taxon>
        <taxon>Chlorella</taxon>
    </lineage>
</organism>
<dbReference type="FunCoup" id="E1ZTE3">
    <property type="interactions" value="1832"/>
</dbReference>
<feature type="domain" description="Amine oxidase" evidence="6">
    <location>
        <begin position="94"/>
        <end position="531"/>
    </location>
</feature>
<gene>
    <name evidence="7" type="ORF">CHLNCDRAFT_141696</name>
</gene>
<dbReference type="Proteomes" id="UP000008141">
    <property type="component" value="Unassembled WGS sequence"/>
</dbReference>
<dbReference type="InterPro" id="IPR050281">
    <property type="entry name" value="Flavin_monoamine_oxidase"/>
</dbReference>
<keyword evidence="8" id="KW-1185">Reference proteome</keyword>